<feature type="chain" id="PRO_5042865877" evidence="1">
    <location>
        <begin position="20"/>
        <end position="176"/>
    </location>
</feature>
<dbReference type="Proteomes" id="UP001307849">
    <property type="component" value="Unassembled WGS sequence"/>
</dbReference>
<protein>
    <submittedName>
        <fullName evidence="2">Uncharacterized protein</fullName>
    </submittedName>
</protein>
<proteinExistence type="predicted"/>
<reference evidence="2 3" key="1">
    <citation type="submission" date="2019-10" db="EMBL/GenBank/DDBJ databases">
        <authorList>
            <person name="Palmer J.M."/>
        </authorList>
    </citation>
    <scope>NUCLEOTIDE SEQUENCE [LARGE SCALE GENOMIC DNA]</scope>
    <source>
        <strain evidence="2 3">TWF506</strain>
    </source>
</reference>
<evidence type="ECO:0000256" key="1">
    <source>
        <dbReference type="SAM" id="SignalP"/>
    </source>
</evidence>
<keyword evidence="1" id="KW-0732">Signal</keyword>
<dbReference type="EMBL" id="JAVHJM010000002">
    <property type="protein sequence ID" value="KAK6518641.1"/>
    <property type="molecule type" value="Genomic_DNA"/>
</dbReference>
<sequence length="176" mass="19809">MKLSTLLIAAGVMISGASAGIREDNEERWKALKPADRTGTSIKQVLDQLLEEFGNWPIVITCNPPSAHWRADMRYEDAFRVARLTIFKFSLRLNWKDCQIIWCNPNSACVIRNIGDGGWDNWGYINVVRVGTSKEVCYTGDGGDFALENGGFACVRPWENCLFPGTKECPGWGFYY</sequence>
<gene>
    <name evidence="2" type="ORF">TWF506_005775</name>
</gene>
<accession>A0AAN8NUR9</accession>
<comment type="caution">
    <text evidence="2">The sequence shown here is derived from an EMBL/GenBank/DDBJ whole genome shotgun (WGS) entry which is preliminary data.</text>
</comment>
<organism evidence="2 3">
    <name type="scientific">Arthrobotrys conoides</name>
    <dbReference type="NCBI Taxonomy" id="74498"/>
    <lineage>
        <taxon>Eukaryota</taxon>
        <taxon>Fungi</taxon>
        <taxon>Dikarya</taxon>
        <taxon>Ascomycota</taxon>
        <taxon>Pezizomycotina</taxon>
        <taxon>Orbiliomycetes</taxon>
        <taxon>Orbiliales</taxon>
        <taxon>Orbiliaceae</taxon>
        <taxon>Arthrobotrys</taxon>
    </lineage>
</organism>
<feature type="signal peptide" evidence="1">
    <location>
        <begin position="1"/>
        <end position="19"/>
    </location>
</feature>
<evidence type="ECO:0000313" key="3">
    <source>
        <dbReference type="Proteomes" id="UP001307849"/>
    </source>
</evidence>
<evidence type="ECO:0000313" key="2">
    <source>
        <dbReference type="EMBL" id="KAK6518641.1"/>
    </source>
</evidence>
<dbReference type="AlphaFoldDB" id="A0AAN8NUR9"/>
<name>A0AAN8NUR9_9PEZI</name>
<keyword evidence="3" id="KW-1185">Reference proteome</keyword>